<sequence>MHKSRMVFLRASGNRYKSPADNDITTTYNFTDTDRVFMDACHRSDTGLPAGTEQSPQLQSYA</sequence>
<name>A0ABP8MK62_9BACT</name>
<evidence type="ECO:0000256" key="1">
    <source>
        <dbReference type="SAM" id="MobiDB-lite"/>
    </source>
</evidence>
<comment type="caution">
    <text evidence="2">The sequence shown here is derived from an EMBL/GenBank/DDBJ whole genome shotgun (WGS) entry which is preliminary data.</text>
</comment>
<proteinExistence type="predicted"/>
<evidence type="ECO:0000313" key="2">
    <source>
        <dbReference type="EMBL" id="GAA4451685.1"/>
    </source>
</evidence>
<keyword evidence="3" id="KW-1185">Reference proteome</keyword>
<evidence type="ECO:0000313" key="3">
    <source>
        <dbReference type="Proteomes" id="UP001501410"/>
    </source>
</evidence>
<dbReference type="Proteomes" id="UP001501410">
    <property type="component" value="Unassembled WGS sequence"/>
</dbReference>
<dbReference type="EMBL" id="BAABEZ010000013">
    <property type="protein sequence ID" value="GAA4451685.1"/>
    <property type="molecule type" value="Genomic_DNA"/>
</dbReference>
<feature type="region of interest" description="Disordered" evidence="1">
    <location>
        <begin position="43"/>
        <end position="62"/>
    </location>
</feature>
<gene>
    <name evidence="2" type="ORF">GCM10023092_09470</name>
</gene>
<feature type="compositionally biased region" description="Polar residues" evidence="1">
    <location>
        <begin position="52"/>
        <end position="62"/>
    </location>
</feature>
<organism evidence="2 3">
    <name type="scientific">Rurimicrobium arvi</name>
    <dbReference type="NCBI Taxonomy" id="2049916"/>
    <lineage>
        <taxon>Bacteria</taxon>
        <taxon>Pseudomonadati</taxon>
        <taxon>Bacteroidota</taxon>
        <taxon>Chitinophagia</taxon>
        <taxon>Chitinophagales</taxon>
        <taxon>Chitinophagaceae</taxon>
        <taxon>Rurimicrobium</taxon>
    </lineage>
</organism>
<reference evidence="3" key="1">
    <citation type="journal article" date="2019" name="Int. J. Syst. Evol. Microbiol.">
        <title>The Global Catalogue of Microorganisms (GCM) 10K type strain sequencing project: providing services to taxonomists for standard genome sequencing and annotation.</title>
        <authorList>
            <consortium name="The Broad Institute Genomics Platform"/>
            <consortium name="The Broad Institute Genome Sequencing Center for Infectious Disease"/>
            <person name="Wu L."/>
            <person name="Ma J."/>
        </authorList>
    </citation>
    <scope>NUCLEOTIDE SEQUENCE [LARGE SCALE GENOMIC DNA]</scope>
    <source>
        <strain evidence="3">JCM 31921</strain>
    </source>
</reference>
<protein>
    <submittedName>
        <fullName evidence="2">Uncharacterized protein</fullName>
    </submittedName>
</protein>
<accession>A0ABP8MK62</accession>